<reference evidence="1" key="2">
    <citation type="journal article" date="2015" name="Fish Shellfish Immunol.">
        <title>Early steps in the European eel (Anguilla anguilla)-Vibrio vulnificus interaction in the gills: Role of the RtxA13 toxin.</title>
        <authorList>
            <person name="Callol A."/>
            <person name="Pajuelo D."/>
            <person name="Ebbesson L."/>
            <person name="Teles M."/>
            <person name="MacKenzie S."/>
            <person name="Amaro C."/>
        </authorList>
    </citation>
    <scope>NUCLEOTIDE SEQUENCE</scope>
</reference>
<reference evidence="1" key="1">
    <citation type="submission" date="2014-11" db="EMBL/GenBank/DDBJ databases">
        <authorList>
            <person name="Amaro Gonzalez C."/>
        </authorList>
    </citation>
    <scope>NUCLEOTIDE SEQUENCE</scope>
</reference>
<name>A0A0E9UUA2_ANGAN</name>
<evidence type="ECO:0000313" key="1">
    <source>
        <dbReference type="EMBL" id="JAH69321.1"/>
    </source>
</evidence>
<dbReference type="AlphaFoldDB" id="A0A0E9UUA2"/>
<sequence>MYRYRPIRALALRSKTPVGSKESRRT</sequence>
<protein>
    <submittedName>
        <fullName evidence="1">Uncharacterized protein</fullName>
    </submittedName>
</protein>
<dbReference type="EMBL" id="GBXM01039256">
    <property type="protein sequence ID" value="JAH69321.1"/>
    <property type="molecule type" value="Transcribed_RNA"/>
</dbReference>
<proteinExistence type="predicted"/>
<organism evidence="1">
    <name type="scientific">Anguilla anguilla</name>
    <name type="common">European freshwater eel</name>
    <name type="synonym">Muraena anguilla</name>
    <dbReference type="NCBI Taxonomy" id="7936"/>
    <lineage>
        <taxon>Eukaryota</taxon>
        <taxon>Metazoa</taxon>
        <taxon>Chordata</taxon>
        <taxon>Craniata</taxon>
        <taxon>Vertebrata</taxon>
        <taxon>Euteleostomi</taxon>
        <taxon>Actinopterygii</taxon>
        <taxon>Neopterygii</taxon>
        <taxon>Teleostei</taxon>
        <taxon>Anguilliformes</taxon>
        <taxon>Anguillidae</taxon>
        <taxon>Anguilla</taxon>
    </lineage>
</organism>
<accession>A0A0E9UUA2</accession>